<protein>
    <recommendedName>
        <fullName evidence="4">Cytochrome B</fullName>
    </recommendedName>
</protein>
<dbReference type="OrthoDB" id="329514at2"/>
<accession>A0A6N8KTX7</accession>
<dbReference type="RefSeq" id="WP_160367167.1">
    <property type="nucleotide sequence ID" value="NZ_WSQA01000001.1"/>
</dbReference>
<evidence type="ECO:0008006" key="4">
    <source>
        <dbReference type="Google" id="ProtNLM"/>
    </source>
</evidence>
<dbReference type="AlphaFoldDB" id="A0A6N8KTX7"/>
<dbReference type="Proteomes" id="UP000435036">
    <property type="component" value="Unassembled WGS sequence"/>
</dbReference>
<feature type="transmembrane region" description="Helical" evidence="1">
    <location>
        <begin position="123"/>
        <end position="142"/>
    </location>
</feature>
<dbReference type="EMBL" id="WSQA01000001">
    <property type="protein sequence ID" value="MVZ60516.1"/>
    <property type="molecule type" value="Genomic_DNA"/>
</dbReference>
<feature type="transmembrane region" description="Helical" evidence="1">
    <location>
        <begin position="51"/>
        <end position="74"/>
    </location>
</feature>
<gene>
    <name evidence="2" type="ORF">GQF63_00630</name>
</gene>
<feature type="transmembrane region" description="Helical" evidence="1">
    <location>
        <begin position="94"/>
        <end position="111"/>
    </location>
</feature>
<sequence length="152" mass="18387">MNYSHWLIFHSYYRWLVLIAMLIQLLWIYWQHKYKRIFKASDWQLLLGFTLLYNIQLLLGWLLYCSSPISMGFWQDLPANLKNRQLRFFGLEHMSMMTLGILLFNVLTIIAKKKIGSPAFSYLWKRIIWIYLIILCSVPWSFSPLTSRPNFR</sequence>
<keyword evidence="1" id="KW-0472">Membrane</keyword>
<keyword evidence="1" id="KW-0812">Transmembrane</keyword>
<keyword evidence="3" id="KW-1185">Reference proteome</keyword>
<feature type="transmembrane region" description="Helical" evidence="1">
    <location>
        <begin position="12"/>
        <end position="30"/>
    </location>
</feature>
<reference evidence="2 3" key="1">
    <citation type="submission" date="2019-12" db="EMBL/GenBank/DDBJ databases">
        <authorList>
            <person name="Dong K."/>
        </authorList>
    </citation>
    <scope>NUCLEOTIDE SEQUENCE [LARGE SCALE GENOMIC DNA]</scope>
    <source>
        <strain evidence="2 3">JCM 31225</strain>
    </source>
</reference>
<comment type="caution">
    <text evidence="2">The sequence shown here is derived from an EMBL/GenBank/DDBJ whole genome shotgun (WGS) entry which is preliminary data.</text>
</comment>
<organism evidence="2 3">
    <name type="scientific">Sphingobacterium humi</name>
    <dbReference type="NCBI Taxonomy" id="1796905"/>
    <lineage>
        <taxon>Bacteria</taxon>
        <taxon>Pseudomonadati</taxon>
        <taxon>Bacteroidota</taxon>
        <taxon>Sphingobacteriia</taxon>
        <taxon>Sphingobacteriales</taxon>
        <taxon>Sphingobacteriaceae</taxon>
        <taxon>Sphingobacterium</taxon>
    </lineage>
</organism>
<proteinExistence type="predicted"/>
<evidence type="ECO:0000256" key="1">
    <source>
        <dbReference type="SAM" id="Phobius"/>
    </source>
</evidence>
<name>A0A6N8KTX7_9SPHI</name>
<evidence type="ECO:0000313" key="3">
    <source>
        <dbReference type="Proteomes" id="UP000435036"/>
    </source>
</evidence>
<keyword evidence="1" id="KW-1133">Transmembrane helix</keyword>
<evidence type="ECO:0000313" key="2">
    <source>
        <dbReference type="EMBL" id="MVZ60516.1"/>
    </source>
</evidence>